<sequence length="421" mass="45678">MANSSDARESRAPAGLVRTLRSGIGRVSEEVIEEIQNRIPEYARREDELYIKVLRTAVEQAIEGFLDRVENPDAAWDPEPFRMVGKGEAAEGRNLEPLQTALRLGARVGWRRLTEIADPLGLSPQCLYDLGETIFVYLDQLADAAAEGFEEARARAAGEIERRRGRLLDLLLSQPAASPDAIADLAKAAGWRLPRTVACVALDDLPGGGVPGGSGPGGSGPAQARRGAAYRMPALPPDVLAGLERTTPCLLVPDPSGPGQAQMLEHGLRGYWGAIGPAVPLAAAATSLRWAREALELSRRGVLPRGLPRCEEHMATLVVFKDEELVNALAEARLAPLAHLRPAQQDRLAETLLAWLRHGRGAGEVAARLHVHPQTVRYRLRQLEELYGDQLADPDVRFELEIALRARQAMNKDLRGAGGRA</sequence>
<evidence type="ECO:0000259" key="4">
    <source>
        <dbReference type="Pfam" id="PF25906"/>
    </source>
</evidence>
<dbReference type="InterPro" id="IPR025736">
    <property type="entry name" value="PucR_C-HTH_dom"/>
</dbReference>
<accession>A0ABX8UEZ9</accession>
<keyword evidence="6" id="KW-1185">Reference proteome</keyword>
<dbReference type="EMBL" id="CP068985">
    <property type="protein sequence ID" value="QYC45309.1"/>
    <property type="molecule type" value="Genomic_DNA"/>
</dbReference>
<dbReference type="Pfam" id="PF17853">
    <property type="entry name" value="GGDEF_2"/>
    <property type="match status" value="1"/>
</dbReference>
<evidence type="ECO:0000259" key="3">
    <source>
        <dbReference type="Pfam" id="PF17853"/>
    </source>
</evidence>
<gene>
    <name evidence="5" type="primary">pucR9</name>
    <name evidence="5" type="ORF">Nocox_38795</name>
</gene>
<dbReference type="Proteomes" id="UP000824681">
    <property type="component" value="Chromosome"/>
</dbReference>
<name>A0ABX8UEZ9_9ACTN</name>
<dbReference type="InterPro" id="IPR041522">
    <property type="entry name" value="CdaR_GGDEF"/>
</dbReference>
<comment type="similarity">
    <text evidence="1">Belongs to the CdaR family.</text>
</comment>
<evidence type="ECO:0000313" key="6">
    <source>
        <dbReference type="Proteomes" id="UP000824681"/>
    </source>
</evidence>
<reference evidence="5 6" key="1">
    <citation type="journal article" date="2021" name="ACS Chem. Biol.">
        <title>Genomic-Led Discovery of a Novel Glycopeptide Antibiotic by Nonomuraea coxensis DSM 45129.</title>
        <authorList>
            <person name="Yushchuk O."/>
            <person name="Vior N.M."/>
            <person name="Andreo-Vidal A."/>
            <person name="Berini F."/>
            <person name="Ruckert C."/>
            <person name="Busche T."/>
            <person name="Binda E."/>
            <person name="Kalinowski J."/>
            <person name="Truman A.W."/>
            <person name="Marinelli F."/>
        </authorList>
    </citation>
    <scope>NUCLEOTIDE SEQUENCE [LARGE SCALE GENOMIC DNA]</scope>
    <source>
        <strain evidence="5 6">DSM 45129</strain>
    </source>
</reference>
<dbReference type="InterPro" id="IPR042070">
    <property type="entry name" value="PucR_C-HTH_sf"/>
</dbReference>
<organism evidence="5 6">
    <name type="scientific">Nonomuraea coxensis DSM 45129</name>
    <dbReference type="NCBI Taxonomy" id="1122611"/>
    <lineage>
        <taxon>Bacteria</taxon>
        <taxon>Bacillati</taxon>
        <taxon>Actinomycetota</taxon>
        <taxon>Actinomycetes</taxon>
        <taxon>Streptosporangiales</taxon>
        <taxon>Streptosporangiaceae</taxon>
        <taxon>Nonomuraea</taxon>
    </lineage>
</organism>
<dbReference type="PANTHER" id="PTHR33744:SF1">
    <property type="entry name" value="DNA-BINDING TRANSCRIPTIONAL ACTIVATOR ADER"/>
    <property type="match status" value="1"/>
</dbReference>
<dbReference type="InterPro" id="IPR058663">
    <property type="entry name" value="PucR-like_N"/>
</dbReference>
<protein>
    <submittedName>
        <fullName evidence="5">Purine catabolism regulatory protein</fullName>
    </submittedName>
</protein>
<feature type="domain" description="PucR-like N-terminal" evidence="4">
    <location>
        <begin position="11"/>
        <end position="172"/>
    </location>
</feature>
<dbReference type="PANTHER" id="PTHR33744">
    <property type="entry name" value="CARBOHYDRATE DIACID REGULATOR"/>
    <property type="match status" value="1"/>
</dbReference>
<dbReference type="Pfam" id="PF13556">
    <property type="entry name" value="HTH_30"/>
    <property type="match status" value="1"/>
</dbReference>
<dbReference type="Gene3D" id="1.10.10.2840">
    <property type="entry name" value="PucR C-terminal helix-turn-helix domain"/>
    <property type="match status" value="1"/>
</dbReference>
<feature type="domain" description="CdaR GGDEF-like" evidence="3">
    <location>
        <begin position="178"/>
        <end position="297"/>
    </location>
</feature>
<dbReference type="Pfam" id="PF25906">
    <property type="entry name" value="PucR-like_N"/>
    <property type="match status" value="1"/>
</dbReference>
<evidence type="ECO:0000313" key="5">
    <source>
        <dbReference type="EMBL" id="QYC45309.1"/>
    </source>
</evidence>
<dbReference type="InterPro" id="IPR051448">
    <property type="entry name" value="CdaR-like_regulators"/>
</dbReference>
<proteinExistence type="inferred from homology"/>
<evidence type="ECO:0000259" key="2">
    <source>
        <dbReference type="Pfam" id="PF13556"/>
    </source>
</evidence>
<evidence type="ECO:0000256" key="1">
    <source>
        <dbReference type="ARBA" id="ARBA00006754"/>
    </source>
</evidence>
<feature type="domain" description="PucR C-terminal helix-turn-helix" evidence="2">
    <location>
        <begin position="348"/>
        <end position="406"/>
    </location>
</feature>